<feature type="signal peptide" evidence="1">
    <location>
        <begin position="1"/>
        <end position="39"/>
    </location>
</feature>
<accession>A0ABS4JQM9</accession>
<name>A0ABS4JQM9_9FIRM</name>
<evidence type="ECO:0000313" key="4">
    <source>
        <dbReference type="Proteomes" id="UP001519289"/>
    </source>
</evidence>
<organism evidence="3 4">
    <name type="scientific">Symbiobacterium terraclitae</name>
    <dbReference type="NCBI Taxonomy" id="557451"/>
    <lineage>
        <taxon>Bacteria</taxon>
        <taxon>Bacillati</taxon>
        <taxon>Bacillota</taxon>
        <taxon>Clostridia</taxon>
        <taxon>Eubacteriales</taxon>
        <taxon>Symbiobacteriaceae</taxon>
        <taxon>Symbiobacterium</taxon>
    </lineage>
</organism>
<feature type="domain" description="GerMN" evidence="2">
    <location>
        <begin position="90"/>
        <end position="180"/>
    </location>
</feature>
<gene>
    <name evidence="3" type="ORF">J2Z79_001223</name>
</gene>
<keyword evidence="1" id="KW-0732">Signal</keyword>
<protein>
    <submittedName>
        <fullName evidence="3">Spore germination protein GerM</fullName>
    </submittedName>
</protein>
<dbReference type="Pfam" id="PF10646">
    <property type="entry name" value="Germane"/>
    <property type="match status" value="1"/>
</dbReference>
<evidence type="ECO:0000259" key="2">
    <source>
        <dbReference type="SMART" id="SM00909"/>
    </source>
</evidence>
<dbReference type="InterPro" id="IPR019606">
    <property type="entry name" value="GerMN"/>
</dbReference>
<feature type="chain" id="PRO_5046427302" evidence="1">
    <location>
        <begin position="40"/>
        <end position="198"/>
    </location>
</feature>
<evidence type="ECO:0000313" key="3">
    <source>
        <dbReference type="EMBL" id="MBP2017838.1"/>
    </source>
</evidence>
<sequence length="198" mass="21156">MPKPSSFLTERGPSPLRVLRRLPLTALLLLALLTLPALAAGCAGRETPGPVVSPVPSPTLEEVTLYFPHRTREGLVREVRQAERRGEQPERFALQQLLAGPRSAEARPVFAHAFSDGEIAVSAKVLGGEMVLLLTAEAADALAAGGDLLPVHAVVATLGSLARVETVQFRVEGREEPLVVAGTDLSQPLTPRWDLVLE</sequence>
<proteinExistence type="predicted"/>
<evidence type="ECO:0000256" key="1">
    <source>
        <dbReference type="SAM" id="SignalP"/>
    </source>
</evidence>
<keyword evidence="4" id="KW-1185">Reference proteome</keyword>
<dbReference type="EMBL" id="JAGGLG010000007">
    <property type="protein sequence ID" value="MBP2017838.1"/>
    <property type="molecule type" value="Genomic_DNA"/>
</dbReference>
<dbReference type="SMART" id="SM00909">
    <property type="entry name" value="Germane"/>
    <property type="match status" value="1"/>
</dbReference>
<dbReference type="Proteomes" id="UP001519289">
    <property type="component" value="Unassembled WGS sequence"/>
</dbReference>
<dbReference type="RefSeq" id="WP_209465977.1">
    <property type="nucleotide sequence ID" value="NZ_JAGGLG010000007.1"/>
</dbReference>
<comment type="caution">
    <text evidence="3">The sequence shown here is derived from an EMBL/GenBank/DDBJ whole genome shotgun (WGS) entry which is preliminary data.</text>
</comment>
<reference evidence="3 4" key="1">
    <citation type="submission" date="2021-03" db="EMBL/GenBank/DDBJ databases">
        <title>Genomic Encyclopedia of Type Strains, Phase IV (KMG-IV): sequencing the most valuable type-strain genomes for metagenomic binning, comparative biology and taxonomic classification.</title>
        <authorList>
            <person name="Goeker M."/>
        </authorList>
    </citation>
    <scope>NUCLEOTIDE SEQUENCE [LARGE SCALE GENOMIC DNA]</scope>
    <source>
        <strain evidence="3 4">DSM 27138</strain>
    </source>
</reference>